<dbReference type="Proteomes" id="UP000007110">
    <property type="component" value="Unassembled WGS sequence"/>
</dbReference>
<name>A0A7M7NVW4_STRPU</name>
<sequence>MLHFDSDSVTLTMSVTNNFFKSASAEEWTKVLELYNQVLKLKASKIQKPGGSKNLLDLDKWFQTDLSQAIQERKERYITHEELAKLMKWKLSRGKFRPRLTEMVQTNSSDLVEKSSRQAFKKLPNVGAAIKELIVLKAVGPATASAVLAAGAPEHAPFMADESMLAIPGQSPLAYTEAAYKRYNAEVQDCVKRLKKEDPSGEWTPHKVELALWTHYMACKLDPSLLASKTGPSKKRKSTGDGEGETPKKK</sequence>
<dbReference type="GeneID" id="105442854"/>
<protein>
    <submittedName>
        <fullName evidence="2">Uncharacterized protein</fullName>
    </submittedName>
</protein>
<feature type="region of interest" description="Disordered" evidence="1">
    <location>
        <begin position="225"/>
        <end position="250"/>
    </location>
</feature>
<evidence type="ECO:0000256" key="1">
    <source>
        <dbReference type="SAM" id="MobiDB-lite"/>
    </source>
</evidence>
<organism evidence="2 3">
    <name type="scientific">Strongylocentrotus purpuratus</name>
    <name type="common">Purple sea urchin</name>
    <dbReference type="NCBI Taxonomy" id="7668"/>
    <lineage>
        <taxon>Eukaryota</taxon>
        <taxon>Metazoa</taxon>
        <taxon>Echinodermata</taxon>
        <taxon>Eleutherozoa</taxon>
        <taxon>Echinozoa</taxon>
        <taxon>Echinoidea</taxon>
        <taxon>Euechinoidea</taxon>
        <taxon>Echinacea</taxon>
        <taxon>Camarodonta</taxon>
        <taxon>Echinidea</taxon>
        <taxon>Strongylocentrotidae</taxon>
        <taxon>Strongylocentrotus</taxon>
    </lineage>
</organism>
<evidence type="ECO:0000313" key="3">
    <source>
        <dbReference type="Proteomes" id="UP000007110"/>
    </source>
</evidence>
<dbReference type="RefSeq" id="XP_030842270.1">
    <property type="nucleotide sequence ID" value="XM_030986410.1"/>
</dbReference>
<dbReference type="InParanoid" id="A0A7M7NVW4"/>
<dbReference type="EnsemblMetazoa" id="XM_030986410">
    <property type="protein sequence ID" value="XP_030842270"/>
    <property type="gene ID" value="LOC105442854"/>
</dbReference>
<dbReference type="PANTHER" id="PTHR21521">
    <property type="entry name" value="AMUN, ISOFORM A"/>
    <property type="match status" value="1"/>
</dbReference>
<reference evidence="2" key="2">
    <citation type="submission" date="2021-01" db="UniProtKB">
        <authorList>
            <consortium name="EnsemblMetazoa"/>
        </authorList>
    </citation>
    <scope>IDENTIFICATION</scope>
</reference>
<dbReference type="PANTHER" id="PTHR21521:SF0">
    <property type="entry name" value="AMUN, ISOFORM A"/>
    <property type="match status" value="1"/>
</dbReference>
<evidence type="ECO:0000313" key="2">
    <source>
        <dbReference type="EnsemblMetazoa" id="XP_030842270"/>
    </source>
</evidence>
<proteinExistence type="predicted"/>
<keyword evidence="3" id="KW-1185">Reference proteome</keyword>
<reference evidence="3" key="1">
    <citation type="submission" date="2015-02" db="EMBL/GenBank/DDBJ databases">
        <title>Genome sequencing for Strongylocentrotus purpuratus.</title>
        <authorList>
            <person name="Murali S."/>
            <person name="Liu Y."/>
            <person name="Vee V."/>
            <person name="English A."/>
            <person name="Wang M."/>
            <person name="Skinner E."/>
            <person name="Han Y."/>
            <person name="Muzny D.M."/>
            <person name="Worley K.C."/>
            <person name="Gibbs R.A."/>
        </authorList>
    </citation>
    <scope>NUCLEOTIDE SEQUENCE</scope>
</reference>
<accession>A0A7M7NVW4</accession>
<dbReference type="OMA" id="IWTHTHI"/>
<dbReference type="KEGG" id="spu:105442854"/>
<dbReference type="AlphaFoldDB" id="A0A7M7NVW4"/>
<dbReference type="OrthoDB" id="8249012at2759"/>